<evidence type="ECO:0000313" key="3">
    <source>
        <dbReference type="Proteomes" id="UP000243342"/>
    </source>
</evidence>
<dbReference type="OrthoDB" id="9814791at2"/>
<dbReference type="Proteomes" id="UP000243342">
    <property type="component" value="Unassembled WGS sequence"/>
</dbReference>
<dbReference type="AlphaFoldDB" id="A0A1J7BL78"/>
<dbReference type="RefSeq" id="WP_071654662.1">
    <property type="nucleotide sequence ID" value="NZ_MLCF01000002.1"/>
</dbReference>
<organism evidence="2 3">
    <name type="scientific">Mangrovactinospora gilvigrisea</name>
    <dbReference type="NCBI Taxonomy" id="1428644"/>
    <lineage>
        <taxon>Bacteria</taxon>
        <taxon>Bacillati</taxon>
        <taxon>Actinomycetota</taxon>
        <taxon>Actinomycetes</taxon>
        <taxon>Kitasatosporales</taxon>
        <taxon>Streptomycetaceae</taxon>
        <taxon>Mangrovactinospora</taxon>
    </lineage>
</organism>
<keyword evidence="1" id="KW-0472">Membrane</keyword>
<name>A0A1J7BL78_9ACTN</name>
<accession>A0A1J7BL78</accession>
<keyword evidence="1" id="KW-1133">Transmembrane helix</keyword>
<evidence type="ECO:0008006" key="4">
    <source>
        <dbReference type="Google" id="ProtNLM"/>
    </source>
</evidence>
<proteinExistence type="predicted"/>
<protein>
    <recommendedName>
        <fullName evidence="4">DUF3592 domain-containing protein</fullName>
    </recommendedName>
</protein>
<comment type="caution">
    <text evidence="2">The sequence shown here is derived from an EMBL/GenBank/DDBJ whole genome shotgun (WGS) entry which is preliminary data.</text>
</comment>
<evidence type="ECO:0000313" key="2">
    <source>
        <dbReference type="EMBL" id="OIV39459.1"/>
    </source>
</evidence>
<sequence>MHVEEPAKRWSYRVTVALYSLGAVLMLIMALGQPLDERHLERDHIRTTAHVEQSWQVRDGKTWTTDYRLDFRLSNGRPASASASAWTTNVQDQSLHHGDAVTAEYLPGQHRRWRMCTKCACGGPVC</sequence>
<reference evidence="2 3" key="1">
    <citation type="submission" date="2016-10" db="EMBL/GenBank/DDBJ databases">
        <title>Genome sequence of Streptomyces gilvigriseus MUSC 26.</title>
        <authorList>
            <person name="Lee L.-H."/>
            <person name="Ser H.-L."/>
        </authorList>
    </citation>
    <scope>NUCLEOTIDE SEQUENCE [LARGE SCALE GENOMIC DNA]</scope>
    <source>
        <strain evidence="2 3">MUSC 26</strain>
    </source>
</reference>
<keyword evidence="1" id="KW-0812">Transmembrane</keyword>
<evidence type="ECO:0000256" key="1">
    <source>
        <dbReference type="SAM" id="Phobius"/>
    </source>
</evidence>
<dbReference type="EMBL" id="MLCF01000002">
    <property type="protein sequence ID" value="OIV39459.1"/>
    <property type="molecule type" value="Genomic_DNA"/>
</dbReference>
<gene>
    <name evidence="2" type="ORF">BIV57_01090</name>
</gene>
<feature type="transmembrane region" description="Helical" evidence="1">
    <location>
        <begin position="12"/>
        <end position="32"/>
    </location>
</feature>
<keyword evidence="3" id="KW-1185">Reference proteome</keyword>